<protein>
    <recommendedName>
        <fullName evidence="5">Glycosyl transferase family 1 domain-containing protein</fullName>
    </recommendedName>
</protein>
<dbReference type="Proteomes" id="UP000177763">
    <property type="component" value="Unassembled WGS sequence"/>
</dbReference>
<dbReference type="PANTHER" id="PTHR12526">
    <property type="entry name" value="GLYCOSYLTRANSFERASE"/>
    <property type="match status" value="1"/>
</dbReference>
<dbReference type="CDD" id="cd03801">
    <property type="entry name" value="GT4_PimA-like"/>
    <property type="match status" value="1"/>
</dbReference>
<reference evidence="3 4" key="1">
    <citation type="journal article" date="2016" name="Nat. Commun.">
        <title>Thousands of microbial genomes shed light on interconnected biogeochemical processes in an aquifer system.</title>
        <authorList>
            <person name="Anantharaman K."/>
            <person name="Brown C.T."/>
            <person name="Hug L.A."/>
            <person name="Sharon I."/>
            <person name="Castelle C.J."/>
            <person name="Probst A.J."/>
            <person name="Thomas B.C."/>
            <person name="Singh A."/>
            <person name="Wilkins M.J."/>
            <person name="Karaoz U."/>
            <person name="Brodie E.L."/>
            <person name="Williams K.H."/>
            <person name="Hubbard S.S."/>
            <person name="Banfield J.F."/>
        </authorList>
    </citation>
    <scope>NUCLEOTIDE SEQUENCE [LARGE SCALE GENOMIC DNA]</scope>
</reference>
<proteinExistence type="predicted"/>
<accession>A0A1F4VG80</accession>
<evidence type="ECO:0000313" key="3">
    <source>
        <dbReference type="EMBL" id="OGC56296.1"/>
    </source>
</evidence>
<sequence>MNILYVLNSGEPGGMEVHVLDLVKGMKQRGNDVFVWCKSGAVSEWYKEAGAYVVNMDIKSDIDLGYIISLVKFIKQHKIQILHAHELKAVTNTLLAGFLSGVKVRVTHTHTPISEWKINALKQKINLFGYSIIVNLLSSVEICLTESRKNVKIKEGINSKKLCVIGNGIDLDKFGAQLSSNSNTKKELLKKVFNINEAFIFGFIARMTEEKGHKVLVEAFSKLFLRHNINGNILLVLAGGGKLERDVKEQIETLGLSNKVYVSGVFEEKDKYYYYSLLDAFIFPTLAEGFGIVLIEAMAVGLPIISSDLEVLQEVGDGTILFFEAGNSDDLAEKMYDLYIRRDKLQNLGISAKERVRELYSMDRFVNNYENLYINLLGKGGM</sequence>
<dbReference type="GO" id="GO:0016757">
    <property type="term" value="F:glycosyltransferase activity"/>
    <property type="evidence" value="ECO:0007669"/>
    <property type="project" value="InterPro"/>
</dbReference>
<name>A0A1F4VG80_UNCKA</name>
<dbReference type="Gene3D" id="3.40.50.2000">
    <property type="entry name" value="Glycogen Phosphorylase B"/>
    <property type="match status" value="2"/>
</dbReference>
<evidence type="ECO:0000313" key="4">
    <source>
        <dbReference type="Proteomes" id="UP000177763"/>
    </source>
</evidence>
<comment type="caution">
    <text evidence="3">The sequence shown here is derived from an EMBL/GenBank/DDBJ whole genome shotgun (WGS) entry which is preliminary data.</text>
</comment>
<gene>
    <name evidence="3" type="ORF">A3H26_02725</name>
</gene>
<evidence type="ECO:0000259" key="1">
    <source>
        <dbReference type="Pfam" id="PF00534"/>
    </source>
</evidence>
<dbReference type="Pfam" id="PF00534">
    <property type="entry name" value="Glycos_transf_1"/>
    <property type="match status" value="1"/>
</dbReference>
<dbReference type="PANTHER" id="PTHR12526:SF630">
    <property type="entry name" value="GLYCOSYLTRANSFERASE"/>
    <property type="match status" value="1"/>
</dbReference>
<evidence type="ECO:0000259" key="2">
    <source>
        <dbReference type="Pfam" id="PF13439"/>
    </source>
</evidence>
<dbReference type="SUPFAM" id="SSF53756">
    <property type="entry name" value="UDP-Glycosyltransferase/glycogen phosphorylase"/>
    <property type="match status" value="1"/>
</dbReference>
<dbReference type="InterPro" id="IPR028098">
    <property type="entry name" value="Glyco_trans_4-like_N"/>
</dbReference>
<dbReference type="Pfam" id="PF13439">
    <property type="entry name" value="Glyco_transf_4"/>
    <property type="match status" value="1"/>
</dbReference>
<dbReference type="EMBL" id="MEVN01000041">
    <property type="protein sequence ID" value="OGC56296.1"/>
    <property type="molecule type" value="Genomic_DNA"/>
</dbReference>
<feature type="domain" description="Glycosyl transferase family 1" evidence="1">
    <location>
        <begin position="188"/>
        <end position="354"/>
    </location>
</feature>
<evidence type="ECO:0008006" key="5">
    <source>
        <dbReference type="Google" id="ProtNLM"/>
    </source>
</evidence>
<dbReference type="STRING" id="1802630.A3H26_02725"/>
<dbReference type="InterPro" id="IPR001296">
    <property type="entry name" value="Glyco_trans_1"/>
</dbReference>
<dbReference type="AlphaFoldDB" id="A0A1F4VG80"/>
<feature type="domain" description="Glycosyltransferase subfamily 4-like N-terminal" evidence="2">
    <location>
        <begin position="12"/>
        <end position="173"/>
    </location>
</feature>
<organism evidence="3 4">
    <name type="scientific">candidate division WWE3 bacterium RIFCSPLOWO2_12_FULL_36_10</name>
    <dbReference type="NCBI Taxonomy" id="1802630"/>
    <lineage>
        <taxon>Bacteria</taxon>
        <taxon>Katanobacteria</taxon>
    </lineage>
</organism>